<feature type="region of interest" description="Disordered" evidence="1">
    <location>
        <begin position="1"/>
        <end position="31"/>
    </location>
</feature>
<dbReference type="InterPro" id="IPR021829">
    <property type="entry name" value="DUF3419"/>
</dbReference>
<protein>
    <submittedName>
        <fullName evidence="2">DUF3419 family protein</fullName>
    </submittedName>
</protein>
<proteinExistence type="predicted"/>
<gene>
    <name evidence="2" type="ORF">HPC62_01835</name>
</gene>
<dbReference type="EMBL" id="CP053661">
    <property type="protein sequence ID" value="QKD81079.1"/>
    <property type="molecule type" value="Genomic_DNA"/>
</dbReference>
<dbReference type="KEGG" id="theu:HPC62_01835"/>
<evidence type="ECO:0000256" key="1">
    <source>
        <dbReference type="SAM" id="MobiDB-lite"/>
    </source>
</evidence>
<organism evidence="2 3">
    <name type="scientific">Thermoleptolyngbya sichuanensis A183</name>
    <dbReference type="NCBI Taxonomy" id="2737172"/>
    <lineage>
        <taxon>Bacteria</taxon>
        <taxon>Bacillati</taxon>
        <taxon>Cyanobacteriota</taxon>
        <taxon>Cyanophyceae</taxon>
        <taxon>Oculatellales</taxon>
        <taxon>Oculatellaceae</taxon>
        <taxon>Thermoleptolyngbya</taxon>
        <taxon>Thermoleptolyngbya sichuanensis</taxon>
    </lineage>
</organism>
<sequence length="397" mass="46076">MLSRVDDETEEPTGDLSGHAPRKSIPQAPLPQAASEVQRRADFSYIRYAQCWEDAEILLEALDIRPGDTCLAIASAGDNALAMLTQDPARVIALDLSPAQLACLELRVAAYRELEHEELLVLIGSRPGRNRPELYQRCRSQLSPDVCYFWDTHPAEIERGIGHAGKFERYFDLFRRRVLPLVHSRRQVMRLLEGGPPEQCERFYRREWDTWRWRLMFRIFFSRLVMGRMGRDPSFFKYVDGDVASRILSRTRYALTQLDPAENPYLQWILTGQHLTALPLALQPEHFDTIRANLHRLEWHCCSVEDYLKRLPHGAIARFNLSDIFEYLSLPNYYHLLHRLAQVGKPGGRLVYWNMLAPRSRPEGMADQLRPLPELAEALHRQDKAFFYSAFVVEEIC</sequence>
<keyword evidence="3" id="KW-1185">Reference proteome</keyword>
<dbReference type="SUPFAM" id="SSF53335">
    <property type="entry name" value="S-adenosyl-L-methionine-dependent methyltransferases"/>
    <property type="match status" value="1"/>
</dbReference>
<dbReference type="AlphaFoldDB" id="A0A6M8B231"/>
<dbReference type="PANTHER" id="PTHR47473:SF1">
    <property type="entry name" value="METHYLTRANSFERASE DOMAIN-CONTAINING PROTEIN"/>
    <property type="match status" value="1"/>
</dbReference>
<reference evidence="2 3" key="1">
    <citation type="submission" date="2020-05" db="EMBL/GenBank/DDBJ databases">
        <title>Complete genome sequence of of a novel Thermoleptolyngbya strain isolated from hot springs of Ganzi, Sichuan China.</title>
        <authorList>
            <person name="Tang J."/>
            <person name="Daroch M."/>
            <person name="Li L."/>
            <person name="Waleron K."/>
            <person name="Waleron M."/>
            <person name="Waleron M."/>
        </authorList>
    </citation>
    <scope>NUCLEOTIDE SEQUENCE [LARGE SCALE GENOMIC DNA]</scope>
    <source>
        <strain evidence="2 3">PKUAC-SCTA183</strain>
    </source>
</reference>
<dbReference type="PANTHER" id="PTHR47473">
    <property type="entry name" value="BTA1P"/>
    <property type="match status" value="1"/>
</dbReference>
<evidence type="ECO:0000313" key="3">
    <source>
        <dbReference type="Proteomes" id="UP000505210"/>
    </source>
</evidence>
<accession>A0A6M8B231</accession>
<evidence type="ECO:0000313" key="2">
    <source>
        <dbReference type="EMBL" id="QKD81079.1"/>
    </source>
</evidence>
<dbReference type="Proteomes" id="UP000505210">
    <property type="component" value="Chromosome"/>
</dbReference>
<dbReference type="InterPro" id="IPR029063">
    <property type="entry name" value="SAM-dependent_MTases_sf"/>
</dbReference>
<dbReference type="Pfam" id="PF11899">
    <property type="entry name" value="DUF3419"/>
    <property type="match status" value="1"/>
</dbReference>
<name>A0A6M8B231_9CYAN</name>
<dbReference type="RefSeq" id="WP_172353496.1">
    <property type="nucleotide sequence ID" value="NZ_CP053661.1"/>
</dbReference>